<dbReference type="RefSeq" id="WP_190462188.1">
    <property type="nucleotide sequence ID" value="NZ_JACJPW010000006.1"/>
</dbReference>
<sequence>MRRMRFLALGIVSFVVAIVGTLLAPGTFVNRAFSAALCTLFSFNWTVCTVDLGGSSQRVVAANPPAVVADISNYLQAQRDPSEFGDEPSAPSPQQSNPQAPPFPQDPGPNFPVRREFDGSDTNSIPAVVNEFTGNSNFQDLQPGTHRFIDTKGCEQIAEIKSNGNKKYVESAVLHLANDGISCSSGAFEILAKYAADGNSVTLTAKNNNPPIVVQGLRENTWQISYTDQTGVQKKERFSFGDISYTQNIFISQFTKNINDCNNKDVTQNSVDLVKKINISEANSKCREERDYCRKLKVAADLIKLKIPELGELLSNPLTYWFAGSGATLISKIPPNISLTFLITWSIMAFQDANYCFYYYGEIGGYHTDMLISALKIGGRTQEEATNRIEQVASANRIKAEERCNGPLPRFPVYPPKQTAVTARISQIDDVATIFIDGRKAKEGGYAGGGKGGDTGWGPLEVSSGTHQVRLVVNNTIAGQSGGWFEIKVNGELKINQGRRFQDDRVTGIKYDETTTLEVP</sequence>
<reference evidence="2" key="2">
    <citation type="submission" date="2020-08" db="EMBL/GenBank/DDBJ databases">
        <authorList>
            <person name="Chen M."/>
            <person name="Teng W."/>
            <person name="Zhao L."/>
            <person name="Hu C."/>
            <person name="Zhou Y."/>
            <person name="Han B."/>
            <person name="Song L."/>
            <person name="Shu W."/>
        </authorList>
    </citation>
    <scope>NUCLEOTIDE SEQUENCE</scope>
    <source>
        <strain evidence="2">FACHB-1375</strain>
    </source>
</reference>
<proteinExistence type="predicted"/>
<keyword evidence="3" id="KW-1185">Reference proteome</keyword>
<feature type="region of interest" description="Disordered" evidence="1">
    <location>
        <begin position="79"/>
        <end position="126"/>
    </location>
</feature>
<accession>A0A926VAR2</accession>
<dbReference type="AlphaFoldDB" id="A0A926VAR2"/>
<dbReference type="Proteomes" id="UP000641646">
    <property type="component" value="Unassembled WGS sequence"/>
</dbReference>
<feature type="compositionally biased region" description="Low complexity" evidence="1">
    <location>
        <begin position="88"/>
        <end position="98"/>
    </location>
</feature>
<feature type="compositionally biased region" description="Pro residues" evidence="1">
    <location>
        <begin position="99"/>
        <end position="110"/>
    </location>
</feature>
<evidence type="ECO:0000313" key="2">
    <source>
        <dbReference type="EMBL" id="MBD2180220.1"/>
    </source>
</evidence>
<dbReference type="EMBL" id="JACJPW010000006">
    <property type="protein sequence ID" value="MBD2180220.1"/>
    <property type="molecule type" value="Genomic_DNA"/>
</dbReference>
<name>A0A926VAR2_9CYAN</name>
<evidence type="ECO:0000313" key="3">
    <source>
        <dbReference type="Proteomes" id="UP000641646"/>
    </source>
</evidence>
<evidence type="ECO:0000256" key="1">
    <source>
        <dbReference type="SAM" id="MobiDB-lite"/>
    </source>
</evidence>
<organism evidence="2 3">
    <name type="scientific">Aerosakkonema funiforme FACHB-1375</name>
    <dbReference type="NCBI Taxonomy" id="2949571"/>
    <lineage>
        <taxon>Bacteria</taxon>
        <taxon>Bacillati</taxon>
        <taxon>Cyanobacteriota</taxon>
        <taxon>Cyanophyceae</taxon>
        <taxon>Oscillatoriophycideae</taxon>
        <taxon>Aerosakkonematales</taxon>
        <taxon>Aerosakkonemataceae</taxon>
        <taxon>Aerosakkonema</taxon>
    </lineage>
</organism>
<protein>
    <submittedName>
        <fullName evidence="2">Uncharacterized protein</fullName>
    </submittedName>
</protein>
<reference evidence="2" key="1">
    <citation type="journal article" date="2015" name="ISME J.">
        <title>Draft Genome Sequence of Streptomyces incarnatus NRRL8089, which Produces the Nucleoside Antibiotic Sinefungin.</title>
        <authorList>
            <person name="Oshima K."/>
            <person name="Hattori M."/>
            <person name="Shimizu H."/>
            <person name="Fukuda K."/>
            <person name="Nemoto M."/>
            <person name="Inagaki K."/>
            <person name="Tamura T."/>
        </authorList>
    </citation>
    <scope>NUCLEOTIDE SEQUENCE</scope>
    <source>
        <strain evidence="2">FACHB-1375</strain>
    </source>
</reference>
<gene>
    <name evidence="2" type="ORF">H6G03_03670</name>
</gene>
<comment type="caution">
    <text evidence="2">The sequence shown here is derived from an EMBL/GenBank/DDBJ whole genome shotgun (WGS) entry which is preliminary data.</text>
</comment>